<keyword evidence="2" id="KW-0812">Transmembrane</keyword>
<keyword evidence="4" id="KW-1185">Reference proteome</keyword>
<proteinExistence type="predicted"/>
<organism evidence="3 4">
    <name type="scientific">Kineosphaera limosa NBRC 100340</name>
    <dbReference type="NCBI Taxonomy" id="1184609"/>
    <lineage>
        <taxon>Bacteria</taxon>
        <taxon>Bacillati</taxon>
        <taxon>Actinomycetota</taxon>
        <taxon>Actinomycetes</taxon>
        <taxon>Micrococcales</taxon>
        <taxon>Dermatophilaceae</taxon>
        <taxon>Kineosphaera</taxon>
    </lineage>
</organism>
<evidence type="ECO:0000256" key="1">
    <source>
        <dbReference type="SAM" id="MobiDB-lite"/>
    </source>
</evidence>
<dbReference type="Proteomes" id="UP000008366">
    <property type="component" value="Unassembled WGS sequence"/>
</dbReference>
<feature type="compositionally biased region" description="Basic and acidic residues" evidence="1">
    <location>
        <begin position="11"/>
        <end position="23"/>
    </location>
</feature>
<gene>
    <name evidence="3" type="ORF">KILIM_013_00190</name>
</gene>
<sequence length="219" mass="23316">MARADGAELGLSERAHQDPRVEEYAAPLLPETPPTAPNDCSESLVVLLEEPVELEEPVLESLVPLELSLEEPVAPVLVVPPEEAVAPVSLEPTPVEPALVEPVLVEPVLVDAATVVLLALFSKPSAMPPVATPAASRSPAVSVRARERAGMRAMVFLVVAGCAVSVEIPPAVYGFPVARPWPTYGLLRPMAVPWFCRSQPHPAWSVCDAHHTVGSFKRA</sequence>
<dbReference type="STRING" id="1184609.KILIM_013_00190"/>
<dbReference type="EMBL" id="BAHD01000013">
    <property type="protein sequence ID" value="GAB94864.1"/>
    <property type="molecule type" value="Genomic_DNA"/>
</dbReference>
<feature type="transmembrane region" description="Helical" evidence="2">
    <location>
        <begin position="154"/>
        <end position="175"/>
    </location>
</feature>
<accession>K6X7V0</accession>
<evidence type="ECO:0000313" key="3">
    <source>
        <dbReference type="EMBL" id="GAB94864.1"/>
    </source>
</evidence>
<keyword evidence="2" id="KW-0472">Membrane</keyword>
<dbReference type="AlphaFoldDB" id="K6X7V0"/>
<evidence type="ECO:0000313" key="4">
    <source>
        <dbReference type="Proteomes" id="UP000008366"/>
    </source>
</evidence>
<reference evidence="3 4" key="1">
    <citation type="submission" date="2012-08" db="EMBL/GenBank/DDBJ databases">
        <title>Whole genome shotgun sequence of Kineosphaera limosa NBRC 100340.</title>
        <authorList>
            <person name="Yoshida I."/>
            <person name="Isaki S."/>
            <person name="Hosoyama A."/>
            <person name="Tsuchikane K."/>
            <person name="Katsumata H."/>
            <person name="Ando Y."/>
            <person name="Ohji S."/>
            <person name="Hamada M."/>
            <person name="Tamura T."/>
            <person name="Yamazoe A."/>
            <person name="Yamazaki S."/>
            <person name="Fujita N."/>
        </authorList>
    </citation>
    <scope>NUCLEOTIDE SEQUENCE [LARGE SCALE GENOMIC DNA]</scope>
    <source>
        <strain evidence="3 4">NBRC 100340</strain>
    </source>
</reference>
<dbReference type="RefSeq" id="WP_006591396.1">
    <property type="nucleotide sequence ID" value="NZ_BAHD01000013.1"/>
</dbReference>
<keyword evidence="2" id="KW-1133">Transmembrane helix</keyword>
<protein>
    <submittedName>
        <fullName evidence="3">Uncharacterized protein</fullName>
    </submittedName>
</protein>
<name>K6X7V0_9MICO</name>
<feature type="region of interest" description="Disordered" evidence="1">
    <location>
        <begin position="1"/>
        <end position="38"/>
    </location>
</feature>
<comment type="caution">
    <text evidence="3">The sequence shown here is derived from an EMBL/GenBank/DDBJ whole genome shotgun (WGS) entry which is preliminary data.</text>
</comment>
<evidence type="ECO:0000256" key="2">
    <source>
        <dbReference type="SAM" id="Phobius"/>
    </source>
</evidence>